<comment type="caution">
    <text evidence="6">The sequence shown here is derived from an EMBL/GenBank/DDBJ whole genome shotgun (WGS) entry which is preliminary data.</text>
</comment>
<evidence type="ECO:0000256" key="3">
    <source>
        <dbReference type="ARBA" id="ARBA00048462"/>
    </source>
</evidence>
<dbReference type="PANTHER" id="PTHR42681">
    <property type="entry name" value="MALONYL-COA-ACYL CARRIER PROTEIN TRANSACYLASE, MITOCHONDRIAL"/>
    <property type="match status" value="1"/>
</dbReference>
<proteinExistence type="inferred from homology"/>
<dbReference type="InterPro" id="IPR016035">
    <property type="entry name" value="Acyl_Trfase/lysoPLipase"/>
</dbReference>
<comment type="catalytic activity">
    <reaction evidence="3 4">
        <text>holo-[ACP] + malonyl-CoA = malonyl-[ACP] + CoA</text>
        <dbReference type="Rhea" id="RHEA:41792"/>
        <dbReference type="Rhea" id="RHEA-COMP:9623"/>
        <dbReference type="Rhea" id="RHEA-COMP:9685"/>
        <dbReference type="ChEBI" id="CHEBI:57287"/>
        <dbReference type="ChEBI" id="CHEBI:57384"/>
        <dbReference type="ChEBI" id="CHEBI:64479"/>
        <dbReference type="ChEBI" id="CHEBI:78449"/>
        <dbReference type="EC" id="2.3.1.39"/>
    </reaction>
</comment>
<gene>
    <name evidence="6" type="ORF">ACFPQ9_21135</name>
</gene>
<evidence type="ECO:0000256" key="4">
    <source>
        <dbReference type="PIRNR" id="PIRNR000446"/>
    </source>
</evidence>
<name>A0ABW0CLX3_STRCD</name>
<dbReference type="SUPFAM" id="SSF55048">
    <property type="entry name" value="Probable ACP-binding domain of malonyl-CoA ACP transacylase"/>
    <property type="match status" value="1"/>
</dbReference>
<comment type="similarity">
    <text evidence="4">Belongs to the fabD family.</text>
</comment>
<evidence type="ECO:0000313" key="6">
    <source>
        <dbReference type="EMBL" id="MFC5216348.1"/>
    </source>
</evidence>
<dbReference type="Gene3D" id="3.40.366.10">
    <property type="entry name" value="Malonyl-Coenzyme A Acyl Carrier Protein, domain 2"/>
    <property type="match status" value="1"/>
</dbReference>
<feature type="domain" description="Malonyl-CoA:ACP transacylase (MAT)" evidence="5">
    <location>
        <begin position="9"/>
        <end position="311"/>
    </location>
</feature>
<dbReference type="RefSeq" id="WP_380855144.1">
    <property type="nucleotide sequence ID" value="NZ_JBHSKM010000012.1"/>
</dbReference>
<dbReference type="Pfam" id="PF00698">
    <property type="entry name" value="Acyl_transf_1"/>
    <property type="match status" value="1"/>
</dbReference>
<dbReference type="GO" id="GO:0004314">
    <property type="term" value="F:[acyl-carrier-protein] S-malonyltransferase activity"/>
    <property type="evidence" value="ECO:0007669"/>
    <property type="project" value="UniProtKB-EC"/>
</dbReference>
<organism evidence="6 7">
    <name type="scientific">Streptomyces coerulescens</name>
    <dbReference type="NCBI Taxonomy" id="29304"/>
    <lineage>
        <taxon>Bacteria</taxon>
        <taxon>Bacillati</taxon>
        <taxon>Actinomycetota</taxon>
        <taxon>Actinomycetes</taxon>
        <taxon>Kitasatosporales</taxon>
        <taxon>Streptomycetaceae</taxon>
        <taxon>Streptomyces</taxon>
    </lineage>
</organism>
<sequence length="324" mass="34151">MNQPSIGLVFPGQGTQKAGMGEVWRDTPSWKLTESLSEATGEDLSELLLHTPAEQLLRTDLAQLTVFAVGVVAHAEMMRRDVLPGTVVACAGHSLGEYTALVAAGALTVDAAARLVAARGRAMRDATRMREGTMGVLVAAPLPDVTELVRELRDEGAELWVANVNAPGQTVVSGSAEGIELAAERAPSIGAKAIRLKVAGAFHSPYMAPAADALRLALRDTVFAPAHLPVVANVDARPHGGDGDWPELAARQLTSPVLWEQSVRTLTEELGCRRLVELGPGSTLAGMIRRIAPAIEVLSVDGPDALPTDRVTRGVHDDAGREGR</sequence>
<dbReference type="PANTHER" id="PTHR42681:SF1">
    <property type="entry name" value="MALONYL-COA-ACYL CARRIER PROTEIN TRANSACYLASE, MITOCHONDRIAL"/>
    <property type="match status" value="1"/>
</dbReference>
<evidence type="ECO:0000313" key="7">
    <source>
        <dbReference type="Proteomes" id="UP001596263"/>
    </source>
</evidence>
<reference evidence="7" key="1">
    <citation type="journal article" date="2019" name="Int. J. Syst. Evol. Microbiol.">
        <title>The Global Catalogue of Microorganisms (GCM) 10K type strain sequencing project: providing services to taxonomists for standard genome sequencing and annotation.</title>
        <authorList>
            <consortium name="The Broad Institute Genomics Platform"/>
            <consortium name="The Broad Institute Genome Sequencing Center for Infectious Disease"/>
            <person name="Wu L."/>
            <person name="Ma J."/>
        </authorList>
    </citation>
    <scope>NUCLEOTIDE SEQUENCE [LARGE SCALE GENOMIC DNA]</scope>
    <source>
        <strain evidence="7">KCTC 42586</strain>
    </source>
</reference>
<dbReference type="PIRSF" id="PIRSF000446">
    <property type="entry name" value="Mct"/>
    <property type="match status" value="1"/>
</dbReference>
<evidence type="ECO:0000259" key="5">
    <source>
        <dbReference type="SMART" id="SM00827"/>
    </source>
</evidence>
<dbReference type="InterPro" id="IPR024925">
    <property type="entry name" value="Malonyl_CoA-ACP_transAc"/>
</dbReference>
<dbReference type="EMBL" id="JBHSKM010000012">
    <property type="protein sequence ID" value="MFC5216348.1"/>
    <property type="molecule type" value="Genomic_DNA"/>
</dbReference>
<dbReference type="InterPro" id="IPR014043">
    <property type="entry name" value="Acyl_transferase_dom"/>
</dbReference>
<keyword evidence="7" id="KW-1185">Reference proteome</keyword>
<dbReference type="InterPro" id="IPR001227">
    <property type="entry name" value="Ac_transferase_dom_sf"/>
</dbReference>
<keyword evidence="1 4" id="KW-0808">Transferase</keyword>
<protein>
    <recommendedName>
        <fullName evidence="4">Malonyl CoA-acyl carrier protein transacylase</fullName>
        <ecNumber evidence="4">2.3.1.39</ecNumber>
    </recommendedName>
</protein>
<accession>A0ABW0CLX3</accession>
<dbReference type="Gene3D" id="3.30.70.250">
    <property type="entry name" value="Malonyl-CoA ACP transacylase, ACP-binding"/>
    <property type="match status" value="1"/>
</dbReference>
<dbReference type="SMART" id="SM00827">
    <property type="entry name" value="PKS_AT"/>
    <property type="match status" value="1"/>
</dbReference>
<dbReference type="EC" id="2.3.1.39" evidence="4"/>
<dbReference type="Proteomes" id="UP001596263">
    <property type="component" value="Unassembled WGS sequence"/>
</dbReference>
<dbReference type="SUPFAM" id="SSF52151">
    <property type="entry name" value="FabD/lysophospholipase-like"/>
    <property type="match status" value="1"/>
</dbReference>
<dbReference type="InterPro" id="IPR050858">
    <property type="entry name" value="Mal-CoA-ACP_Trans/PKS_FabD"/>
</dbReference>
<evidence type="ECO:0000256" key="2">
    <source>
        <dbReference type="ARBA" id="ARBA00023315"/>
    </source>
</evidence>
<dbReference type="InterPro" id="IPR016036">
    <property type="entry name" value="Malonyl_transacylase_ACP-bd"/>
</dbReference>
<keyword evidence="2 4" id="KW-0012">Acyltransferase</keyword>
<evidence type="ECO:0000256" key="1">
    <source>
        <dbReference type="ARBA" id="ARBA00022679"/>
    </source>
</evidence>